<evidence type="ECO:0000256" key="1">
    <source>
        <dbReference type="SAM" id="MobiDB-lite"/>
    </source>
</evidence>
<evidence type="ECO:0000313" key="3">
    <source>
        <dbReference type="EMBL" id="SKA85484.1"/>
    </source>
</evidence>
<dbReference type="Pfam" id="PF04316">
    <property type="entry name" value="FlgM"/>
    <property type="match status" value="1"/>
</dbReference>
<feature type="domain" description="Anti-sigma-28 factor FlgM C-terminal" evidence="2">
    <location>
        <begin position="16"/>
        <end position="57"/>
    </location>
</feature>
<sequence>MQDRIDMEAYRRAQRQKGEARSHGQSEYERAEKLRRLKEQIRAGTYCADIKDIAMQLAAAMDPMS</sequence>
<dbReference type="SUPFAM" id="SSF101498">
    <property type="entry name" value="Anti-sigma factor FlgM"/>
    <property type="match status" value="1"/>
</dbReference>
<accession>A0A1T4X775</accession>
<reference evidence="3 4" key="1">
    <citation type="submission" date="2017-02" db="EMBL/GenBank/DDBJ databases">
        <authorList>
            <person name="Peterson S.W."/>
        </authorList>
    </citation>
    <scope>NUCLEOTIDE SEQUENCE [LARGE SCALE GENOMIC DNA]</scope>
    <source>
        <strain evidence="3 4">DSM 16080</strain>
    </source>
</reference>
<keyword evidence="4" id="KW-1185">Reference proteome</keyword>
<dbReference type="InterPro" id="IPR031316">
    <property type="entry name" value="FlgM_C"/>
</dbReference>
<evidence type="ECO:0000259" key="2">
    <source>
        <dbReference type="Pfam" id="PF04316"/>
    </source>
</evidence>
<proteinExistence type="predicted"/>
<gene>
    <name evidence="3" type="ORF">SAMN02745704_01870</name>
</gene>
<feature type="region of interest" description="Disordered" evidence="1">
    <location>
        <begin position="1"/>
        <end position="30"/>
    </location>
</feature>
<dbReference type="Proteomes" id="UP000190027">
    <property type="component" value="Unassembled WGS sequence"/>
</dbReference>
<dbReference type="AlphaFoldDB" id="A0A1T4X775"/>
<dbReference type="OrthoDB" id="5461419at2"/>
<evidence type="ECO:0000313" key="4">
    <source>
        <dbReference type="Proteomes" id="UP000190027"/>
    </source>
</evidence>
<name>A0A1T4X775_9BACT</name>
<organism evidence="3 4">
    <name type="scientific">Paucidesulfovibrio gracilis DSM 16080</name>
    <dbReference type="NCBI Taxonomy" id="1121449"/>
    <lineage>
        <taxon>Bacteria</taxon>
        <taxon>Pseudomonadati</taxon>
        <taxon>Thermodesulfobacteriota</taxon>
        <taxon>Desulfovibrionia</taxon>
        <taxon>Desulfovibrionales</taxon>
        <taxon>Desulfovibrionaceae</taxon>
        <taxon>Paucidesulfovibrio</taxon>
    </lineage>
</organism>
<dbReference type="InterPro" id="IPR035890">
    <property type="entry name" value="Anti-sigma-28_factor_FlgM_sf"/>
</dbReference>
<dbReference type="EMBL" id="FUYC01000008">
    <property type="protein sequence ID" value="SKA85484.1"/>
    <property type="molecule type" value="Genomic_DNA"/>
</dbReference>
<dbReference type="RefSeq" id="WP_144019364.1">
    <property type="nucleotide sequence ID" value="NZ_FUYC01000008.1"/>
</dbReference>
<protein>
    <submittedName>
        <fullName evidence="3">Anti-sigma-28 factor, FlgM</fullName>
    </submittedName>
</protein>